<comment type="caution">
    <text evidence="6">The sequence shown here is derived from an EMBL/GenBank/DDBJ whole genome shotgun (WGS) entry which is preliminary data.</text>
</comment>
<dbReference type="InterPro" id="IPR036278">
    <property type="entry name" value="Sialidase_sf"/>
</dbReference>
<comment type="catalytic activity">
    <reaction evidence="1">
        <text>Hydrolysis of alpha-(2-&gt;3)-, alpha-(2-&gt;6)-, alpha-(2-&gt;8)- glycosidic linkages of terminal sialic acid residues in oligosaccharides, glycoproteins, glycolipids, colominic acid and synthetic substrates.</text>
        <dbReference type="EC" id="3.2.1.18"/>
    </reaction>
</comment>
<feature type="chain" id="PRO_5022085463" description="exo-alpha-sialidase" evidence="4">
    <location>
        <begin position="21"/>
        <end position="386"/>
    </location>
</feature>
<sequence length="386" mass="42872">MKRFYLSAFVLLITASALLAQTTPVTVFESGKEGHKSYRIPAIVNLKDGTLLAFAEGRVNNAGDFGDINIVLKRSTDHGKTWTAIQTVVDYDQLQAGNPAPVVDLTDPMYPKGRVFLFYNTGNNHEGEVRKGKGLREVWYKTSTDGGVTWSEAVNITTQVHRPKQPATNAAYNFNEDWRSYANTPGHAMQFSTGVYKGRIFVAANHSAGEPLKQAEDYKAHGFYTDDHGKTFQLSETVDRVGGNEAMATEISGNRLMMNIRNQKGDVRARLIAISNDGGAKWDSVYFDNNLPDPVCQGSILTVGKKKGKQIVAFCNAADTKSRDNLTLRISYNDGFTWKKSIVIDSTGKRDNAAYSDIVRISKKKIGILYEKDNYAKIIFTIVKWN</sequence>
<dbReference type="Pfam" id="PF13088">
    <property type="entry name" value="BNR_2"/>
    <property type="match status" value="1"/>
</dbReference>
<feature type="signal peptide" evidence="4">
    <location>
        <begin position="1"/>
        <end position="20"/>
    </location>
</feature>
<dbReference type="CDD" id="cd15482">
    <property type="entry name" value="Sialidase_non-viral"/>
    <property type="match status" value="1"/>
</dbReference>
<reference evidence="6 7" key="1">
    <citation type="journal article" date="2015" name="Stand. Genomic Sci.">
        <title>Genomic Encyclopedia of Bacterial and Archaeal Type Strains, Phase III: the genomes of soil and plant-associated and newly described type strains.</title>
        <authorList>
            <person name="Whitman W.B."/>
            <person name="Woyke T."/>
            <person name="Klenk H.P."/>
            <person name="Zhou Y."/>
            <person name="Lilburn T.G."/>
            <person name="Beck B.J."/>
            <person name="De Vos P."/>
            <person name="Vandamme P."/>
            <person name="Eisen J.A."/>
            <person name="Garrity G."/>
            <person name="Hugenholtz P."/>
            <person name="Kyrpides N.C."/>
        </authorList>
    </citation>
    <scope>NUCLEOTIDE SEQUENCE [LARGE SCALE GENOMIC DNA]</scope>
    <source>
        <strain evidence="6 7">CGMCC 1.7271</strain>
    </source>
</reference>
<dbReference type="PANTHER" id="PTHR10628">
    <property type="entry name" value="SIALIDASE"/>
    <property type="match status" value="1"/>
</dbReference>
<dbReference type="GO" id="GO:0006689">
    <property type="term" value="P:ganglioside catabolic process"/>
    <property type="evidence" value="ECO:0007669"/>
    <property type="project" value="TreeGrafter"/>
</dbReference>
<dbReference type="RefSeq" id="WP_144888497.1">
    <property type="nucleotide sequence ID" value="NZ_VLLE01000007.1"/>
</dbReference>
<dbReference type="InterPro" id="IPR011040">
    <property type="entry name" value="Sialidase"/>
</dbReference>
<keyword evidence="7" id="KW-1185">Reference proteome</keyword>
<dbReference type="InterPro" id="IPR026856">
    <property type="entry name" value="Sialidase_fam"/>
</dbReference>
<dbReference type="GO" id="GO:0005737">
    <property type="term" value="C:cytoplasm"/>
    <property type="evidence" value="ECO:0007669"/>
    <property type="project" value="TreeGrafter"/>
</dbReference>
<dbReference type="PANTHER" id="PTHR10628:SF30">
    <property type="entry name" value="EXO-ALPHA-SIALIDASE"/>
    <property type="match status" value="1"/>
</dbReference>
<dbReference type="Proteomes" id="UP000316167">
    <property type="component" value="Unassembled WGS sequence"/>
</dbReference>
<name>A0A562SAQ4_9BACT</name>
<accession>A0A562SAQ4</accession>
<organism evidence="6 7">
    <name type="scientific">Lacibacter cauensis</name>
    <dbReference type="NCBI Taxonomy" id="510947"/>
    <lineage>
        <taxon>Bacteria</taxon>
        <taxon>Pseudomonadati</taxon>
        <taxon>Bacteroidota</taxon>
        <taxon>Chitinophagia</taxon>
        <taxon>Chitinophagales</taxon>
        <taxon>Chitinophagaceae</taxon>
        <taxon>Lacibacter</taxon>
    </lineage>
</organism>
<dbReference type="SUPFAM" id="SSF50939">
    <property type="entry name" value="Sialidases"/>
    <property type="match status" value="1"/>
</dbReference>
<evidence type="ECO:0000256" key="1">
    <source>
        <dbReference type="ARBA" id="ARBA00000427"/>
    </source>
</evidence>
<dbReference type="GO" id="GO:0016020">
    <property type="term" value="C:membrane"/>
    <property type="evidence" value="ECO:0007669"/>
    <property type="project" value="TreeGrafter"/>
</dbReference>
<dbReference type="EMBL" id="VLLE01000007">
    <property type="protein sequence ID" value="TWI78348.1"/>
    <property type="molecule type" value="Genomic_DNA"/>
</dbReference>
<dbReference type="GO" id="GO:0009313">
    <property type="term" value="P:oligosaccharide catabolic process"/>
    <property type="evidence" value="ECO:0007669"/>
    <property type="project" value="TreeGrafter"/>
</dbReference>
<evidence type="ECO:0000313" key="7">
    <source>
        <dbReference type="Proteomes" id="UP000316167"/>
    </source>
</evidence>
<evidence type="ECO:0000256" key="2">
    <source>
        <dbReference type="ARBA" id="ARBA00009348"/>
    </source>
</evidence>
<gene>
    <name evidence="6" type="ORF">IQ13_4032</name>
</gene>
<evidence type="ECO:0000256" key="4">
    <source>
        <dbReference type="SAM" id="SignalP"/>
    </source>
</evidence>
<feature type="domain" description="Sialidase" evidence="5">
    <location>
        <begin position="49"/>
        <end position="363"/>
    </location>
</feature>
<dbReference type="AlphaFoldDB" id="A0A562SAQ4"/>
<dbReference type="GO" id="GO:0004308">
    <property type="term" value="F:exo-alpha-sialidase activity"/>
    <property type="evidence" value="ECO:0007669"/>
    <property type="project" value="UniProtKB-EC"/>
</dbReference>
<keyword evidence="4" id="KW-0732">Signal</keyword>
<comment type="similarity">
    <text evidence="2">Belongs to the glycosyl hydrolase 33 family.</text>
</comment>
<dbReference type="OrthoDB" id="7294637at2"/>
<proteinExistence type="inferred from homology"/>
<evidence type="ECO:0000313" key="6">
    <source>
        <dbReference type="EMBL" id="TWI78348.1"/>
    </source>
</evidence>
<dbReference type="Gene3D" id="2.120.10.10">
    <property type="match status" value="1"/>
</dbReference>
<protein>
    <recommendedName>
        <fullName evidence="3">exo-alpha-sialidase</fullName>
        <ecNumber evidence="3">3.2.1.18</ecNumber>
    </recommendedName>
</protein>
<evidence type="ECO:0000259" key="5">
    <source>
        <dbReference type="Pfam" id="PF13088"/>
    </source>
</evidence>
<dbReference type="EC" id="3.2.1.18" evidence="3"/>
<evidence type="ECO:0000256" key="3">
    <source>
        <dbReference type="ARBA" id="ARBA00012733"/>
    </source>
</evidence>